<dbReference type="Pfam" id="PF13515">
    <property type="entry name" value="FUSC_2"/>
    <property type="match status" value="1"/>
</dbReference>
<dbReference type="KEGG" id="mbai:MB901379_01980"/>
<evidence type="ECO:0000259" key="6">
    <source>
        <dbReference type="Pfam" id="PF13515"/>
    </source>
</evidence>
<keyword evidence="2 5" id="KW-0812">Transmembrane</keyword>
<dbReference type="EMBL" id="LR130759">
    <property type="protein sequence ID" value="VDM88418.1"/>
    <property type="molecule type" value="Genomic_DNA"/>
</dbReference>
<name>A0A3S4BHI1_9MYCO</name>
<feature type="transmembrane region" description="Helical" evidence="5">
    <location>
        <begin position="100"/>
        <end position="120"/>
    </location>
</feature>
<dbReference type="AlphaFoldDB" id="A0A3S4BHI1"/>
<proteinExistence type="predicted"/>
<sequence length="368" mass="38169">MTSVSLLTSTLSRTRDGSRTALRRLRGVLFPIAETATAAGLAWYLAHDVIGHQQPFFAPIAAAVCLSASDVLRTQRAVQMIIGVTFGIGLGAAVQTVLGTGAIAIAVAVFISLCCAVLIASGYIAQGLMFFNQVTVSATLVISVSRSADVVERLEDTLLGGGLAIVFAALLFPGNPLKVLRHARANVLAAVRDLLVDTADVIGGRATAADWPLRDVDRVHGQLGALIQARVSARQTLLAPRRWGVRASARRAEQQTVRVGLFAESALHLSRVATAVREVGGRLPPPVPAAIADLAAAATVAETDLSASAAHIAAARACAAALDAAASSKTDWQLASAVQACVDDLQQAIDLEPCPPSGCVWRCGKQAP</sequence>
<dbReference type="GO" id="GO:0016020">
    <property type="term" value="C:membrane"/>
    <property type="evidence" value="ECO:0007669"/>
    <property type="project" value="UniProtKB-SubCell"/>
</dbReference>
<reference evidence="8" key="1">
    <citation type="submission" date="2018-02" db="EMBL/GenBank/DDBJ databases">
        <authorList>
            <person name="Seth-Smith MB H."/>
            <person name="Seth-Smith H."/>
        </authorList>
    </citation>
    <scope>NUCLEOTIDE SEQUENCE [LARGE SCALE GENOMIC DNA]</scope>
</reference>
<evidence type="ECO:0000313" key="8">
    <source>
        <dbReference type="Proteomes" id="UP000269998"/>
    </source>
</evidence>
<evidence type="ECO:0000256" key="3">
    <source>
        <dbReference type="ARBA" id="ARBA00022989"/>
    </source>
</evidence>
<gene>
    <name evidence="7" type="ORF">MB901379_01980</name>
</gene>
<evidence type="ECO:0000256" key="2">
    <source>
        <dbReference type="ARBA" id="ARBA00022692"/>
    </source>
</evidence>
<feature type="transmembrane region" description="Helical" evidence="5">
    <location>
        <begin position="28"/>
        <end position="46"/>
    </location>
</feature>
<evidence type="ECO:0000256" key="5">
    <source>
        <dbReference type="SAM" id="Phobius"/>
    </source>
</evidence>
<keyword evidence="8" id="KW-1185">Reference proteome</keyword>
<protein>
    <submittedName>
        <fullName evidence="7">Putative membrane protein</fullName>
    </submittedName>
</protein>
<feature type="domain" description="Integral membrane bound transporter" evidence="6">
    <location>
        <begin position="41"/>
        <end position="167"/>
    </location>
</feature>
<keyword evidence="3 5" id="KW-1133">Transmembrane helix</keyword>
<dbReference type="Proteomes" id="UP000269998">
    <property type="component" value="Chromosome"/>
</dbReference>
<comment type="subcellular location">
    <subcellularLocation>
        <location evidence="1">Membrane</location>
        <topology evidence="1">Multi-pass membrane protein</topology>
    </subcellularLocation>
</comment>
<accession>A0A3S4BHI1</accession>
<feature type="transmembrane region" description="Helical" evidence="5">
    <location>
        <begin position="77"/>
        <end position="94"/>
    </location>
</feature>
<dbReference type="InterPro" id="IPR049453">
    <property type="entry name" value="Memb_transporter_dom"/>
</dbReference>
<evidence type="ECO:0000256" key="4">
    <source>
        <dbReference type="ARBA" id="ARBA00023136"/>
    </source>
</evidence>
<organism evidence="7 8">
    <name type="scientific">Mycobacterium basiliense</name>
    <dbReference type="NCBI Taxonomy" id="2094119"/>
    <lineage>
        <taxon>Bacteria</taxon>
        <taxon>Bacillati</taxon>
        <taxon>Actinomycetota</taxon>
        <taxon>Actinomycetes</taxon>
        <taxon>Mycobacteriales</taxon>
        <taxon>Mycobacteriaceae</taxon>
        <taxon>Mycobacterium</taxon>
    </lineage>
</organism>
<evidence type="ECO:0000256" key="1">
    <source>
        <dbReference type="ARBA" id="ARBA00004141"/>
    </source>
</evidence>
<keyword evidence="4 5" id="KW-0472">Membrane</keyword>
<evidence type="ECO:0000313" key="7">
    <source>
        <dbReference type="EMBL" id="VDM88418.1"/>
    </source>
</evidence>